<protein>
    <recommendedName>
        <fullName evidence="3">Transposon protein, putative, Pong sub-class</fullName>
    </recommendedName>
</protein>
<reference evidence="2" key="1">
    <citation type="journal article" date="2005" name="Nature">
        <title>The map-based sequence of the rice genome.</title>
        <authorList>
            <consortium name="International rice genome sequencing project (IRGSP)"/>
            <person name="Matsumoto T."/>
            <person name="Wu J."/>
            <person name="Kanamori H."/>
            <person name="Katayose Y."/>
            <person name="Fujisawa M."/>
            <person name="Namiki N."/>
            <person name="Mizuno H."/>
            <person name="Yamamoto K."/>
            <person name="Antonio B.A."/>
            <person name="Baba T."/>
            <person name="Sakata K."/>
            <person name="Nagamura Y."/>
            <person name="Aoki H."/>
            <person name="Arikawa K."/>
            <person name="Arita K."/>
            <person name="Bito T."/>
            <person name="Chiden Y."/>
            <person name="Fujitsuka N."/>
            <person name="Fukunaka R."/>
            <person name="Hamada M."/>
            <person name="Harada C."/>
            <person name="Hayashi A."/>
            <person name="Hijishita S."/>
            <person name="Honda M."/>
            <person name="Hosokawa S."/>
            <person name="Ichikawa Y."/>
            <person name="Idonuma A."/>
            <person name="Iijima M."/>
            <person name="Ikeda M."/>
            <person name="Ikeno M."/>
            <person name="Ito K."/>
            <person name="Ito S."/>
            <person name="Ito T."/>
            <person name="Ito Y."/>
            <person name="Ito Y."/>
            <person name="Iwabuchi A."/>
            <person name="Kamiya K."/>
            <person name="Karasawa W."/>
            <person name="Kurita K."/>
            <person name="Katagiri S."/>
            <person name="Kikuta A."/>
            <person name="Kobayashi H."/>
            <person name="Kobayashi N."/>
            <person name="Machita K."/>
            <person name="Maehara T."/>
            <person name="Masukawa M."/>
            <person name="Mizubayashi T."/>
            <person name="Mukai Y."/>
            <person name="Nagasaki H."/>
            <person name="Nagata Y."/>
            <person name="Naito S."/>
            <person name="Nakashima M."/>
            <person name="Nakama Y."/>
            <person name="Nakamichi Y."/>
            <person name="Nakamura M."/>
            <person name="Meguro A."/>
            <person name="Negishi M."/>
            <person name="Ohta I."/>
            <person name="Ohta T."/>
            <person name="Okamoto M."/>
            <person name="Ono N."/>
            <person name="Saji S."/>
            <person name="Sakaguchi M."/>
            <person name="Sakai K."/>
            <person name="Shibata M."/>
            <person name="Shimokawa T."/>
            <person name="Song J."/>
            <person name="Takazaki Y."/>
            <person name="Terasawa K."/>
            <person name="Tsugane M."/>
            <person name="Tsuji K."/>
            <person name="Ueda S."/>
            <person name="Waki K."/>
            <person name="Yamagata H."/>
            <person name="Yamamoto M."/>
            <person name="Yamamoto S."/>
            <person name="Yamane H."/>
            <person name="Yoshiki S."/>
            <person name="Yoshihara R."/>
            <person name="Yukawa K."/>
            <person name="Zhong H."/>
            <person name="Yano M."/>
            <person name="Yuan Q."/>
            <person name="Ouyang S."/>
            <person name="Liu J."/>
            <person name="Jones K.M."/>
            <person name="Gansberger K."/>
            <person name="Moffat K."/>
            <person name="Hill J."/>
            <person name="Bera J."/>
            <person name="Fadrosh D."/>
            <person name="Jin S."/>
            <person name="Johri S."/>
            <person name="Kim M."/>
            <person name="Overton L."/>
            <person name="Reardon M."/>
            <person name="Tsitrin T."/>
            <person name="Vuong H."/>
            <person name="Weaver B."/>
            <person name="Ciecko A."/>
            <person name="Tallon L."/>
            <person name="Jackson J."/>
            <person name="Pai G."/>
            <person name="Aken S.V."/>
            <person name="Utterback T."/>
            <person name="Reidmuller S."/>
            <person name="Feldblyum T."/>
            <person name="Hsiao J."/>
            <person name="Zismann V."/>
            <person name="Iobst S."/>
            <person name="de Vazeille A.R."/>
            <person name="Buell C.R."/>
            <person name="Ying K."/>
            <person name="Li Y."/>
            <person name="Lu T."/>
            <person name="Huang Y."/>
            <person name="Zhao Q."/>
            <person name="Feng Q."/>
            <person name="Zhang L."/>
            <person name="Zhu J."/>
            <person name="Weng Q."/>
            <person name="Mu J."/>
            <person name="Lu Y."/>
            <person name="Fan D."/>
            <person name="Liu Y."/>
            <person name="Guan J."/>
            <person name="Zhang Y."/>
            <person name="Yu S."/>
            <person name="Liu X."/>
            <person name="Zhang Y."/>
            <person name="Hong G."/>
            <person name="Han B."/>
            <person name="Choisne N."/>
            <person name="Demange N."/>
            <person name="Orjeda G."/>
            <person name="Samain S."/>
            <person name="Cattolico L."/>
            <person name="Pelletier E."/>
            <person name="Couloux A."/>
            <person name="Segurens B."/>
            <person name="Wincker P."/>
            <person name="D'Hont A."/>
            <person name="Scarpelli C."/>
            <person name="Weissenbach J."/>
            <person name="Salanoubat M."/>
            <person name="Quetier F."/>
            <person name="Yu Y."/>
            <person name="Kim H.R."/>
            <person name="Rambo T."/>
            <person name="Currie J."/>
            <person name="Collura K."/>
            <person name="Luo M."/>
            <person name="Yang T."/>
            <person name="Ammiraju J.S.S."/>
            <person name="Engler F."/>
            <person name="Soderlund C."/>
            <person name="Wing R.A."/>
            <person name="Palmer L.E."/>
            <person name="de la Bastide M."/>
            <person name="Spiegel L."/>
            <person name="Nascimento L."/>
            <person name="Zutavern T."/>
            <person name="O'Shaughnessy A."/>
            <person name="Dike S."/>
            <person name="Dedhia N."/>
            <person name="Preston R."/>
            <person name="Balija V."/>
            <person name="McCombie W.R."/>
            <person name="Chow T."/>
            <person name="Chen H."/>
            <person name="Chung M."/>
            <person name="Chen C."/>
            <person name="Shaw J."/>
            <person name="Wu H."/>
            <person name="Hsiao K."/>
            <person name="Chao Y."/>
            <person name="Chu M."/>
            <person name="Cheng C."/>
            <person name="Hour A."/>
            <person name="Lee P."/>
            <person name="Lin S."/>
            <person name="Lin Y."/>
            <person name="Liou J."/>
            <person name="Liu S."/>
            <person name="Hsing Y."/>
            <person name="Raghuvanshi S."/>
            <person name="Mohanty A."/>
            <person name="Bharti A.K."/>
            <person name="Gaur A."/>
            <person name="Gupta V."/>
            <person name="Kumar D."/>
            <person name="Ravi V."/>
            <person name="Vij S."/>
            <person name="Kapur A."/>
            <person name="Khurana P."/>
            <person name="Khurana P."/>
            <person name="Khurana J.P."/>
            <person name="Tyagi A.K."/>
            <person name="Gaikwad K."/>
            <person name="Singh A."/>
            <person name="Dalal V."/>
            <person name="Srivastava S."/>
            <person name="Dixit A."/>
            <person name="Pal A.K."/>
            <person name="Ghazi I.A."/>
            <person name="Yadav M."/>
            <person name="Pandit A."/>
            <person name="Bhargava A."/>
            <person name="Sureshbabu K."/>
            <person name="Batra K."/>
            <person name="Sharma T.R."/>
            <person name="Mohapatra T."/>
            <person name="Singh N.K."/>
            <person name="Messing J."/>
            <person name="Nelson A.B."/>
            <person name="Fuks G."/>
            <person name="Kavchok S."/>
            <person name="Keizer G."/>
            <person name="Linton E."/>
            <person name="Llaca V."/>
            <person name="Song R."/>
            <person name="Tanyolac B."/>
            <person name="Young S."/>
            <person name="Ho-Il K."/>
            <person name="Hahn J.H."/>
            <person name="Sangsakoo G."/>
            <person name="Vanavichit A."/>
            <person name="de Mattos Luiz.A.T."/>
            <person name="Zimmer P.D."/>
            <person name="Malone G."/>
            <person name="Dellagostin O."/>
            <person name="de Oliveira A.C."/>
            <person name="Bevan M."/>
            <person name="Bancroft I."/>
            <person name="Minx P."/>
            <person name="Cordum H."/>
            <person name="Wilson R."/>
            <person name="Cheng Z."/>
            <person name="Jin W."/>
            <person name="Jiang J."/>
            <person name="Leong S.A."/>
            <person name="Iwama H."/>
            <person name="Gojobori T."/>
            <person name="Itoh T."/>
            <person name="Niimura Y."/>
            <person name="Fujii Y."/>
            <person name="Habara T."/>
            <person name="Sakai H."/>
            <person name="Sato Y."/>
            <person name="Wilson G."/>
            <person name="Kumar K."/>
            <person name="McCouch S."/>
            <person name="Juretic N."/>
            <person name="Hoen D."/>
            <person name="Wright S."/>
            <person name="Bruskiewich R."/>
            <person name="Bureau T."/>
            <person name="Miyao A."/>
            <person name="Hirochika H."/>
            <person name="Nishikawa T."/>
            <person name="Kadowaki K."/>
            <person name="Sugiura M."/>
            <person name="Burr B."/>
            <person name="Sasaki T."/>
        </authorList>
    </citation>
    <scope>NUCLEOTIDE SEQUENCE [LARGE SCALE GENOMIC DNA]</scope>
    <source>
        <strain evidence="2">cv. Nipponbare</strain>
    </source>
</reference>
<reference evidence="2" key="2">
    <citation type="journal article" date="2008" name="Nucleic Acids Res.">
        <title>The rice annotation project database (RAP-DB): 2008 update.</title>
        <authorList>
            <consortium name="The rice annotation project (RAP)"/>
        </authorList>
    </citation>
    <scope>GENOME REANNOTATION</scope>
    <source>
        <strain evidence="2">cv. Nipponbare</strain>
    </source>
</reference>
<evidence type="ECO:0000313" key="2">
    <source>
        <dbReference type="Proteomes" id="UP000000763"/>
    </source>
</evidence>
<dbReference type="PANTHER" id="PTHR47150:SF6">
    <property type="entry name" value="OS01G0872900 PROTEIN"/>
    <property type="match status" value="1"/>
</dbReference>
<proteinExistence type="predicted"/>
<dbReference type="EMBL" id="AC084763">
    <property type="protein sequence ID" value="AAG60187.1"/>
    <property type="molecule type" value="Genomic_DNA"/>
</dbReference>
<accession>A0A5S6R8Y4</accession>
<evidence type="ECO:0000313" key="1">
    <source>
        <dbReference type="EMBL" id="AAG60187.1"/>
    </source>
</evidence>
<dbReference type="PANTHER" id="PTHR47150">
    <property type="entry name" value="OS12G0169200 PROTEIN"/>
    <property type="match status" value="1"/>
</dbReference>
<dbReference type="Pfam" id="PF04827">
    <property type="entry name" value="Plant_tran"/>
    <property type="match status" value="1"/>
</dbReference>
<dbReference type="AlphaFoldDB" id="A0A5S6R8Y4"/>
<sequence>MSDEFDNSIDPAEIYTTDMFMAEHSVLNSFAGRIDRRIKARLEGGTSRRTSGPRKYINRNHEGAHDQLFADYFAEDPLYSAATFRRRFRMRRHVFLHIVDELGKWSSYFTHRVDCTGCLGHSPLQKCTAAIRMLAYGTAADTLDEYLKVPQSTALECLENFVEGVVEVFSSRYLRRPTAEDLERLLQVGESRGFPGMLGSIDCMHWRWKNCPTAWKGQYTRGDQKYPTIILEAVASYDLHIWHAFFGIPGSNNDINVLNQSPLFIEAIKGEAPQIQFIVNGTQYNTGYYLADGIYPEWAAFVKSIRSPQLEKHKLFAREQEGKRKDIERAFGVLQARFNIVHRPARSWSQKVLRKIMQACVILHNMIVEDEGEMAEDPIDLNAAPGTSIVLPPEVHAGSNDHPSFSDMCTIYELAVVSTFEGGLTKISAVQNDSVVRMAGECRRDRRCRVKNPMPKKKTMLGLMAPQTVDEGTDQGDVNGSSIFLAGGEGSHPSPKYSTKHQFSLYTLQIPET</sequence>
<dbReference type="InterPro" id="IPR006912">
    <property type="entry name" value="Harbinger_derived_prot"/>
</dbReference>
<organism evidence="1 2">
    <name type="scientific">Oryza sativa subsp. japonica</name>
    <name type="common">Rice</name>
    <dbReference type="NCBI Taxonomy" id="39947"/>
    <lineage>
        <taxon>Eukaryota</taxon>
        <taxon>Viridiplantae</taxon>
        <taxon>Streptophyta</taxon>
        <taxon>Embryophyta</taxon>
        <taxon>Tracheophyta</taxon>
        <taxon>Spermatophyta</taxon>
        <taxon>Magnoliopsida</taxon>
        <taxon>Liliopsida</taxon>
        <taxon>Poales</taxon>
        <taxon>Poaceae</taxon>
        <taxon>BOP clade</taxon>
        <taxon>Oryzoideae</taxon>
        <taxon>Oryzeae</taxon>
        <taxon>Oryzinae</taxon>
        <taxon>Oryza</taxon>
        <taxon>Oryza sativa</taxon>
    </lineage>
</organism>
<evidence type="ECO:0008006" key="3">
    <source>
        <dbReference type="Google" id="ProtNLM"/>
    </source>
</evidence>
<dbReference type="Proteomes" id="UP000000763">
    <property type="component" value="Chromosome 10"/>
</dbReference>
<gene>
    <name evidence="1" type="ORF">OSJNBa0027P10.13</name>
</gene>
<name>A0A5S6R8Y4_ORYSJ</name>